<dbReference type="EMBL" id="SOSA01001092">
    <property type="protein sequence ID" value="THC87659.1"/>
    <property type="molecule type" value="Genomic_DNA"/>
</dbReference>
<name>A0A4S3IZ23_9EURO</name>
<dbReference type="Proteomes" id="UP000308092">
    <property type="component" value="Unassembled WGS sequence"/>
</dbReference>
<dbReference type="STRING" id="1220188.A0A4S3IZ23"/>
<feature type="coiled-coil region" evidence="1">
    <location>
        <begin position="468"/>
        <end position="534"/>
    </location>
</feature>
<accession>A0A4S3IZ23</accession>
<keyword evidence="3" id="KW-1185">Reference proteome</keyword>
<evidence type="ECO:0000313" key="3">
    <source>
        <dbReference type="Proteomes" id="UP000308092"/>
    </source>
</evidence>
<comment type="caution">
    <text evidence="2">The sequence shown here is derived from an EMBL/GenBank/DDBJ whole genome shotgun (WGS) entry which is preliminary data.</text>
</comment>
<keyword evidence="1" id="KW-0175">Coiled coil</keyword>
<dbReference type="AlphaFoldDB" id="A0A4S3IZ23"/>
<proteinExistence type="predicted"/>
<evidence type="ECO:0000313" key="2">
    <source>
        <dbReference type="EMBL" id="THC87659.1"/>
    </source>
</evidence>
<gene>
    <name evidence="2" type="ORF">EYZ11_012892</name>
</gene>
<protein>
    <submittedName>
        <fullName evidence="2">Uncharacterized protein</fullName>
    </submittedName>
</protein>
<dbReference type="VEuPathDB" id="FungiDB:EYZ11_012892"/>
<organism evidence="2 3">
    <name type="scientific">Aspergillus tanneri</name>
    <dbReference type="NCBI Taxonomy" id="1220188"/>
    <lineage>
        <taxon>Eukaryota</taxon>
        <taxon>Fungi</taxon>
        <taxon>Dikarya</taxon>
        <taxon>Ascomycota</taxon>
        <taxon>Pezizomycotina</taxon>
        <taxon>Eurotiomycetes</taxon>
        <taxon>Eurotiomycetidae</taxon>
        <taxon>Eurotiales</taxon>
        <taxon>Aspergillaceae</taxon>
        <taxon>Aspergillus</taxon>
        <taxon>Aspergillus subgen. Circumdati</taxon>
    </lineage>
</organism>
<reference evidence="2 3" key="1">
    <citation type="submission" date="2019-03" db="EMBL/GenBank/DDBJ databases">
        <title>The genome sequence of a newly discovered highly antifungal drug resistant Aspergillus species, Aspergillus tanneri NIH 1004.</title>
        <authorList>
            <person name="Mounaud S."/>
            <person name="Singh I."/>
            <person name="Joardar V."/>
            <person name="Pakala S."/>
            <person name="Pakala S."/>
            <person name="Venepally P."/>
            <person name="Hoover J."/>
            <person name="Nierman W."/>
            <person name="Chung J."/>
            <person name="Losada L."/>
        </authorList>
    </citation>
    <scope>NUCLEOTIDE SEQUENCE [LARGE SCALE GENOMIC DNA]</scope>
    <source>
        <strain evidence="2 3">NIH1004</strain>
    </source>
</reference>
<evidence type="ECO:0000256" key="1">
    <source>
        <dbReference type="SAM" id="Coils"/>
    </source>
</evidence>
<feature type="coiled-coil region" evidence="1">
    <location>
        <begin position="218"/>
        <end position="344"/>
    </location>
</feature>
<sequence>MALVGALHVGELNAGADMSISHYPDQQLIKANISKVDLIQIVRVAGHVANIKVVKNMSGGISAGGGLTAFGKSARFDLRISADGLDFQGFIDNFSLGPLVVASASGDPRASMVVRMTKDEQVIKIDGMVTCFGIGFAALVDIQMGTDNPSFKAYLAVQFTEAFKIDIIATVEDFRDVKDLAVKGLYFEGRIKGDIFDVICEGIMKMLKSIEELGSRGIESLENLIEARIKEKQSEMEQLAEEVRKAHEKVKLRRKNRQEAMKIEEAKRKEAENYLEQLWQNMAKKKADRDSVEELLEEVEKARQKKAALIQRKRKEYDEKMEDAKKQEAEYRKTLEDLEKRQRTKYGTDFLKKVDLAKGAWYEKQAAEYASWRGVERVYEQKCNASIWTVAYWASRLEAAKAAHEIVKATTAAYLEAANGLEATANSEAFQPLVKRIEEAQKGIERAGKGIDELLAGGGFDGFVRAFVDTEDKRIQAAIDNLHAMQNENNQLQKAVRKAQEILDRDAPELEKEVAEADEAIVRLEEDSELAQLERDYEYQLKIHDEVHNVIEGMQAGLETLKENWKAGIYELEKVVKRDPKGYCIRHSH</sequence>